<evidence type="ECO:0000313" key="8">
    <source>
        <dbReference type="EMBL" id="CAC5413064.1"/>
    </source>
</evidence>
<keyword evidence="9" id="KW-1185">Reference proteome</keyword>
<dbReference type="PROSITE" id="PS00027">
    <property type="entry name" value="HOMEOBOX_1"/>
    <property type="match status" value="1"/>
</dbReference>
<feature type="compositionally biased region" description="Polar residues" evidence="6">
    <location>
        <begin position="199"/>
        <end position="211"/>
    </location>
</feature>
<dbReference type="InterPro" id="IPR001356">
    <property type="entry name" value="HD"/>
</dbReference>
<dbReference type="GO" id="GO:0001228">
    <property type="term" value="F:DNA-binding transcription activator activity, RNA polymerase II-specific"/>
    <property type="evidence" value="ECO:0007669"/>
    <property type="project" value="InterPro"/>
</dbReference>
<evidence type="ECO:0000256" key="3">
    <source>
        <dbReference type="ARBA" id="ARBA00023242"/>
    </source>
</evidence>
<feature type="compositionally biased region" description="Low complexity" evidence="6">
    <location>
        <begin position="219"/>
        <end position="230"/>
    </location>
</feature>
<feature type="region of interest" description="Disordered" evidence="6">
    <location>
        <begin position="164"/>
        <end position="185"/>
    </location>
</feature>
<protein>
    <submittedName>
        <fullName evidence="8">RAX</fullName>
    </submittedName>
</protein>
<dbReference type="Gene3D" id="1.10.10.60">
    <property type="entry name" value="Homeodomain-like"/>
    <property type="match status" value="1"/>
</dbReference>
<evidence type="ECO:0000256" key="4">
    <source>
        <dbReference type="PROSITE-ProRule" id="PRU00108"/>
    </source>
</evidence>
<dbReference type="GO" id="GO:0005634">
    <property type="term" value="C:nucleus"/>
    <property type="evidence" value="ECO:0007669"/>
    <property type="project" value="UniProtKB-SubCell"/>
</dbReference>
<dbReference type="GO" id="GO:0007492">
    <property type="term" value="P:endoderm development"/>
    <property type="evidence" value="ECO:0007669"/>
    <property type="project" value="InterPro"/>
</dbReference>
<dbReference type="Pfam" id="PF00046">
    <property type="entry name" value="Homeodomain"/>
    <property type="match status" value="1"/>
</dbReference>
<evidence type="ECO:0000259" key="7">
    <source>
        <dbReference type="PROSITE" id="PS50071"/>
    </source>
</evidence>
<name>A0A6J8DWV1_MYTCO</name>
<keyword evidence="2 4" id="KW-0371">Homeobox</keyword>
<evidence type="ECO:0000256" key="6">
    <source>
        <dbReference type="SAM" id="MobiDB-lite"/>
    </source>
</evidence>
<gene>
    <name evidence="8" type="ORF">MCOR_46008</name>
</gene>
<dbReference type="PROSITE" id="PS50071">
    <property type="entry name" value="HOMEOBOX_2"/>
    <property type="match status" value="1"/>
</dbReference>
<feature type="region of interest" description="Disordered" evidence="6">
    <location>
        <begin position="199"/>
        <end position="250"/>
    </location>
</feature>
<dbReference type="SUPFAM" id="SSF46689">
    <property type="entry name" value="Homeodomain-like"/>
    <property type="match status" value="1"/>
</dbReference>
<organism evidence="8 9">
    <name type="scientific">Mytilus coruscus</name>
    <name type="common">Sea mussel</name>
    <dbReference type="NCBI Taxonomy" id="42192"/>
    <lineage>
        <taxon>Eukaryota</taxon>
        <taxon>Metazoa</taxon>
        <taxon>Spiralia</taxon>
        <taxon>Lophotrochozoa</taxon>
        <taxon>Mollusca</taxon>
        <taxon>Bivalvia</taxon>
        <taxon>Autobranchia</taxon>
        <taxon>Pteriomorphia</taxon>
        <taxon>Mytilida</taxon>
        <taxon>Mytiloidea</taxon>
        <taxon>Mytilidae</taxon>
        <taxon>Mytilinae</taxon>
        <taxon>Mytilus</taxon>
    </lineage>
</organism>
<dbReference type="InterPro" id="IPR042917">
    <property type="entry name" value="MIXL1"/>
</dbReference>
<evidence type="ECO:0000256" key="1">
    <source>
        <dbReference type="ARBA" id="ARBA00023125"/>
    </source>
</evidence>
<dbReference type="GO" id="GO:0002244">
    <property type="term" value="P:hematopoietic progenitor cell differentiation"/>
    <property type="evidence" value="ECO:0007669"/>
    <property type="project" value="InterPro"/>
</dbReference>
<dbReference type="OrthoDB" id="6159439at2759"/>
<evidence type="ECO:0000313" key="9">
    <source>
        <dbReference type="Proteomes" id="UP000507470"/>
    </source>
</evidence>
<dbReference type="AlphaFoldDB" id="A0A6J8DWV1"/>
<keyword evidence="3 4" id="KW-0539">Nucleus</keyword>
<dbReference type="PANTHER" id="PTHR47656">
    <property type="entry name" value="HOMEOBOX PROTEIN MIXL"/>
    <property type="match status" value="1"/>
</dbReference>
<dbReference type="Proteomes" id="UP000507470">
    <property type="component" value="Unassembled WGS sequence"/>
</dbReference>
<evidence type="ECO:0000256" key="2">
    <source>
        <dbReference type="ARBA" id="ARBA00023155"/>
    </source>
</evidence>
<dbReference type="InterPro" id="IPR017970">
    <property type="entry name" value="Homeobox_CS"/>
</dbReference>
<feature type="domain" description="Homeobox" evidence="7">
    <location>
        <begin position="7"/>
        <end position="67"/>
    </location>
</feature>
<feature type="compositionally biased region" description="Polar residues" evidence="6">
    <location>
        <begin position="174"/>
        <end position="185"/>
    </location>
</feature>
<feature type="compositionally biased region" description="Polar residues" evidence="6">
    <location>
        <begin position="231"/>
        <end position="247"/>
    </location>
</feature>
<evidence type="ECO:0000256" key="5">
    <source>
        <dbReference type="RuleBase" id="RU000682"/>
    </source>
</evidence>
<reference evidence="8 9" key="1">
    <citation type="submission" date="2020-06" db="EMBL/GenBank/DDBJ databases">
        <authorList>
            <person name="Li R."/>
            <person name="Bekaert M."/>
        </authorList>
    </citation>
    <scope>NUCLEOTIDE SEQUENCE [LARGE SCALE GENOMIC DNA]</scope>
    <source>
        <strain evidence="9">wild</strain>
    </source>
</reference>
<proteinExistence type="predicted"/>
<accession>A0A6J8DWV1</accession>
<sequence length="282" mass="32294">MGVKDDLQSRRGRTKYTTEQLYALERSFCLSQYPDTATMEELADLCRVPTDKISTWFQNRRSKFKRQSKDSNIAWMRKHIFNRDPAVKENHVLSPPTTESIKCAPKSNLSYMPSVSSSYPSPPTPFYPPVGPYDMFNDILRDISSTSNPPTTPVQQFNDQTMLSAESSPDMKQILTSPLQSSTPQLCSNQHIHFSQLQDRVSPPQQMSSPDQEVEHNSSSDSSTCSIQTSPPSYYHSSTQHQTSPPTQHHPVMFQGPYYIHQAYPWQYFQTSVAVAHRMYRR</sequence>
<dbReference type="CDD" id="cd00086">
    <property type="entry name" value="homeodomain"/>
    <property type="match status" value="1"/>
</dbReference>
<dbReference type="EMBL" id="CACVKT020008119">
    <property type="protein sequence ID" value="CAC5413064.1"/>
    <property type="molecule type" value="Genomic_DNA"/>
</dbReference>
<dbReference type="SMART" id="SM00389">
    <property type="entry name" value="HOX"/>
    <property type="match status" value="1"/>
</dbReference>
<comment type="subcellular location">
    <subcellularLocation>
        <location evidence="4 5">Nucleus</location>
    </subcellularLocation>
</comment>
<keyword evidence="1 4" id="KW-0238">DNA-binding</keyword>
<dbReference type="InterPro" id="IPR009057">
    <property type="entry name" value="Homeodomain-like_sf"/>
</dbReference>
<dbReference type="PANTHER" id="PTHR47656:SF1">
    <property type="entry name" value="HOMEOBOX PROTEIN MIXL1"/>
    <property type="match status" value="1"/>
</dbReference>
<dbReference type="GO" id="GO:0003677">
    <property type="term" value="F:DNA binding"/>
    <property type="evidence" value="ECO:0007669"/>
    <property type="project" value="UniProtKB-UniRule"/>
</dbReference>
<feature type="DNA-binding region" description="Homeobox" evidence="4">
    <location>
        <begin position="9"/>
        <end position="68"/>
    </location>
</feature>